<dbReference type="EMBL" id="FVQL01000001">
    <property type="protein sequence ID" value="SKY47794.1"/>
    <property type="molecule type" value="Genomic_DNA"/>
</dbReference>
<dbReference type="InterPro" id="IPR048846">
    <property type="entry name" value="PaaX-like_central"/>
</dbReference>
<evidence type="ECO:0000259" key="2">
    <source>
        <dbReference type="Pfam" id="PF07848"/>
    </source>
</evidence>
<keyword evidence="1" id="KW-0175">Coiled coil</keyword>
<dbReference type="Pfam" id="PF07848">
    <property type="entry name" value="PaaX"/>
    <property type="match status" value="1"/>
</dbReference>
<evidence type="ECO:0000313" key="6">
    <source>
        <dbReference type="Proteomes" id="UP000190366"/>
    </source>
</evidence>
<dbReference type="InterPro" id="IPR036388">
    <property type="entry name" value="WH-like_DNA-bd_sf"/>
</dbReference>
<feature type="coiled-coil region" evidence="1">
    <location>
        <begin position="235"/>
        <end position="262"/>
    </location>
</feature>
<dbReference type="Gene3D" id="3.30.70.2650">
    <property type="match status" value="1"/>
</dbReference>
<name>A0A1U3D4G5_9MYCO</name>
<dbReference type="Gene3D" id="1.20.58.1460">
    <property type="match status" value="1"/>
</dbReference>
<evidence type="ECO:0000313" key="5">
    <source>
        <dbReference type="EMBL" id="SKY47794.1"/>
    </source>
</evidence>
<dbReference type="InterPro" id="IPR013225">
    <property type="entry name" value="PaaX_C"/>
</dbReference>
<feature type="domain" description="Transcriptional repressor PaaX-like central Cas2-like" evidence="4">
    <location>
        <begin position="106"/>
        <end position="155"/>
    </location>
</feature>
<organism evidence="5 6">
    <name type="scientific">Mycobacteroides abscessus subsp. massiliense</name>
    <dbReference type="NCBI Taxonomy" id="1962118"/>
    <lineage>
        <taxon>Bacteria</taxon>
        <taxon>Bacillati</taxon>
        <taxon>Actinomycetota</taxon>
        <taxon>Actinomycetes</taxon>
        <taxon>Mycobacteriales</taxon>
        <taxon>Mycobacteriaceae</taxon>
        <taxon>Mycobacteroides</taxon>
        <taxon>Mycobacteroides abscessus</taxon>
    </lineage>
</organism>
<feature type="domain" description="Transcriptional repressor PaaX-like N-terminal" evidence="2">
    <location>
        <begin position="28"/>
        <end position="88"/>
    </location>
</feature>
<comment type="caution">
    <text evidence="5">The sequence shown here is derived from an EMBL/GenBank/DDBJ whole genome shotgun (WGS) entry which is preliminary data.</text>
</comment>
<dbReference type="PANTHER" id="PTHR30319:SF1">
    <property type="entry name" value="TRANSCRIPTIONAL REPRESSOR PAAX"/>
    <property type="match status" value="1"/>
</dbReference>
<evidence type="ECO:0000256" key="1">
    <source>
        <dbReference type="SAM" id="Coils"/>
    </source>
</evidence>
<dbReference type="PANTHER" id="PTHR30319">
    <property type="entry name" value="PHENYLACETIC ACID REGULATOR-RELATED TRANSCRIPTIONAL REPRESSOR"/>
    <property type="match status" value="1"/>
</dbReference>
<evidence type="ECO:0000259" key="4">
    <source>
        <dbReference type="Pfam" id="PF20803"/>
    </source>
</evidence>
<protein>
    <submittedName>
        <fullName evidence="5">PaaX domain-containing protein, C-domain</fullName>
    </submittedName>
</protein>
<dbReference type="Proteomes" id="UP000190366">
    <property type="component" value="Unassembled WGS sequence"/>
</dbReference>
<accession>A0A1U3D4G5</accession>
<reference evidence="5 6" key="1">
    <citation type="submission" date="2016-11" db="EMBL/GenBank/DDBJ databases">
        <authorList>
            <consortium name="Pathogen Informatics"/>
        </authorList>
    </citation>
    <scope>NUCLEOTIDE SEQUENCE [LARGE SCALE GENOMIC DNA]</scope>
    <source>
        <strain evidence="5 6">1168</strain>
    </source>
</reference>
<dbReference type="InterPro" id="IPR012906">
    <property type="entry name" value="PaaX-like_N"/>
</dbReference>
<dbReference type="GO" id="GO:0006351">
    <property type="term" value="P:DNA-templated transcription"/>
    <property type="evidence" value="ECO:0007669"/>
    <property type="project" value="TreeGrafter"/>
</dbReference>
<feature type="domain" description="Transcriptional repressor PaaX-like C-terminal" evidence="3">
    <location>
        <begin position="200"/>
        <end position="251"/>
    </location>
</feature>
<sequence length="263" mass="29744">MSRLAITGVSPLNCSEMDNPVDHHPMTARSVILSLLLGAHPAELSVREIRALTTLFGIGDTTVRVALTRMVAAGDLVRTEAGYRLAERLQARQLRQDEACDPHRGSWDGTWKQLVITSVGRDARDRNDLRTTLRQSRFGELREGVWLRPENLEVDLPPSVTDHVWILHTRTDRPEVLAAQLWDLSGWSMYATALLQWWDQAEAIPARFVLAAAMVRHLLADPVLPDELLPADWPADEIRSRYREFKDELVALRDTAEMEEASL</sequence>
<evidence type="ECO:0000259" key="3">
    <source>
        <dbReference type="Pfam" id="PF08223"/>
    </source>
</evidence>
<dbReference type="AlphaFoldDB" id="A0A1U3D4G5"/>
<dbReference type="Gene3D" id="1.10.10.10">
    <property type="entry name" value="Winged helix-like DNA-binding domain superfamily/Winged helix DNA-binding domain"/>
    <property type="match status" value="1"/>
</dbReference>
<dbReference type="Pfam" id="PF20803">
    <property type="entry name" value="PaaX_M"/>
    <property type="match status" value="1"/>
</dbReference>
<gene>
    <name evidence="5" type="ORF">SAMEA2275630_01256</name>
</gene>
<proteinExistence type="predicted"/>
<dbReference type="Pfam" id="PF08223">
    <property type="entry name" value="PaaX_C"/>
    <property type="match status" value="1"/>
</dbReference>